<comment type="function">
    <text evidence="1">Involved in DNA damage repair.</text>
</comment>
<evidence type="ECO:0000313" key="5">
    <source>
        <dbReference type="Proteomes" id="UP000053352"/>
    </source>
</evidence>
<dbReference type="EMBL" id="LNTB01000001">
    <property type="protein sequence ID" value="KSW12287.1"/>
    <property type="molecule type" value="Genomic_DNA"/>
</dbReference>
<accession>A0A0V8RW59</accession>
<proteinExistence type="inferred from homology"/>
<dbReference type="AlphaFoldDB" id="A0A0V8RW59"/>
<evidence type="ECO:0000259" key="2">
    <source>
        <dbReference type="Pfam" id="PF04894"/>
    </source>
</evidence>
<keyword evidence="1" id="KW-0227">DNA damage</keyword>
<dbReference type="HAMAP" id="MF_02096">
    <property type="entry name" value="Nre"/>
    <property type="match status" value="1"/>
</dbReference>
<sequence>MGRRIPPQLCTRCKGYKKLCGLPVCPILEKFRFQAEAVARIRGGREIEGSTPPSIVVGEAGYPRVPLLYNIPPGVRGEEAQLYDAPDLWREKLPSLRELLQLRSSLVSTITRVDARAPWRLYEKEISIAAVSERPVDSRAMLSKPPLPGLRFDGMLAPQGPSAPAEKIEVEESPRPPRKLEKLVWDDARSTDAIIELYRSGIDVYLLTRALSLGLLGRIRSRRLVPTRWAITAVDQTISNNLLHAVRSYDTIGQVEVYHGGYLGNYFTVILVPGSYEAEMIEVWHPLTPWTQAARSPVVYRIVEHPSLRMEPLDGGYIAARLAVAEHLYRRRRQAKAIILREITRDYYAPIGNWHIRETVRRILASKPVAVYSDLGHALEEAARLAKSLEAAEEVRRSKLAGKLRSSAALDAFLKK</sequence>
<dbReference type="InterPro" id="IPR006979">
    <property type="entry name" value="Nre_C"/>
</dbReference>
<organism evidence="4 5">
    <name type="scientific">Pyrodictium occultum</name>
    <dbReference type="NCBI Taxonomy" id="2309"/>
    <lineage>
        <taxon>Archaea</taxon>
        <taxon>Thermoproteota</taxon>
        <taxon>Thermoprotei</taxon>
        <taxon>Desulfurococcales</taxon>
        <taxon>Pyrodictiaceae</taxon>
        <taxon>Pyrodictium</taxon>
    </lineage>
</organism>
<dbReference type="STRING" id="2309.CF15_05940"/>
<dbReference type="Pfam" id="PF04895">
    <property type="entry name" value="Nre_C"/>
    <property type="match status" value="1"/>
</dbReference>
<reference evidence="4 5" key="1">
    <citation type="submission" date="2015-11" db="EMBL/GenBank/DDBJ databases">
        <title>Genome sequence of Pyrodictium occultum PL-19, a marine hyperthermophilic archaeon isolated from Volcano, Italy.</title>
        <authorList>
            <person name="Utturkar S."/>
            <person name="Huber H."/>
            <person name="Leptihn S."/>
            <person name="Brown S."/>
            <person name="Stetter K.O."/>
            <person name="Podar M."/>
        </authorList>
    </citation>
    <scope>NUCLEOTIDE SEQUENCE [LARGE SCALE GENOMIC DNA]</scope>
    <source>
        <strain evidence="4 5">PL-19</strain>
    </source>
</reference>
<keyword evidence="5" id="KW-1185">Reference proteome</keyword>
<dbReference type="InterPro" id="IPR033167">
    <property type="entry name" value="Nre"/>
</dbReference>
<feature type="domain" description="Archaeal Nre N-terminal" evidence="2">
    <location>
        <begin position="19"/>
        <end position="291"/>
    </location>
</feature>
<dbReference type="OrthoDB" id="6609at2157"/>
<name>A0A0V8RW59_PYROC</name>
<dbReference type="InterPro" id="IPR006978">
    <property type="entry name" value="Nre_N"/>
</dbReference>
<comment type="caution">
    <text evidence="1">Lacks conserved residue(s) required for the propagation of feature annotation.</text>
</comment>
<dbReference type="Proteomes" id="UP000053352">
    <property type="component" value="Unassembled WGS sequence"/>
</dbReference>
<evidence type="ECO:0000313" key="4">
    <source>
        <dbReference type="EMBL" id="KSW12287.1"/>
    </source>
</evidence>
<dbReference type="PANTHER" id="PTHR38136">
    <property type="entry name" value="DNA REPAIR PROTEIN"/>
    <property type="match status" value="1"/>
</dbReference>
<feature type="domain" description="Archaeal Nre C-terminal" evidence="3">
    <location>
        <begin position="310"/>
        <end position="413"/>
    </location>
</feature>
<dbReference type="PANTHER" id="PTHR38136:SF3">
    <property type="entry name" value="DNA REPAIR PROTEIN"/>
    <property type="match status" value="1"/>
</dbReference>
<evidence type="ECO:0000259" key="3">
    <source>
        <dbReference type="Pfam" id="PF04895"/>
    </source>
</evidence>
<evidence type="ECO:0000256" key="1">
    <source>
        <dbReference type="HAMAP-Rule" id="MF_02096"/>
    </source>
</evidence>
<dbReference type="RefSeq" id="WP_058370967.1">
    <property type="nucleotide sequence ID" value="NZ_LNTB01000001.1"/>
</dbReference>
<gene>
    <name evidence="4" type="ORF">CF15_05940</name>
</gene>
<dbReference type="GO" id="GO:0006281">
    <property type="term" value="P:DNA repair"/>
    <property type="evidence" value="ECO:0007669"/>
    <property type="project" value="UniProtKB-UniRule"/>
</dbReference>
<dbReference type="Pfam" id="PF04894">
    <property type="entry name" value="Nre_N"/>
    <property type="match status" value="1"/>
</dbReference>
<keyword evidence="1" id="KW-0234">DNA repair</keyword>
<protein>
    <recommendedName>
        <fullName evidence="1">DNA repair protein</fullName>
    </recommendedName>
</protein>
<comment type="caution">
    <text evidence="4">The sequence shown here is derived from an EMBL/GenBank/DDBJ whole genome shotgun (WGS) entry which is preliminary data.</text>
</comment>
<comment type="similarity">
    <text evidence="1">Belongs to the Nre family.</text>
</comment>